<evidence type="ECO:0000256" key="2">
    <source>
        <dbReference type="ARBA" id="ARBA00022679"/>
    </source>
</evidence>
<accession>A0A8A6C6Q1</accession>
<evidence type="ECO:0000256" key="1">
    <source>
        <dbReference type="ARBA" id="ARBA00022484"/>
    </source>
</evidence>
<keyword evidence="1 4" id="KW-0696">RNA-directed RNA polymerase</keyword>
<keyword evidence="3" id="KW-0548">Nucleotidyltransferase</keyword>
<keyword evidence="2" id="KW-0808">Transferase</keyword>
<sequence>MLLVFAGSKQSRSCRVSCKRTADYLRRSVASWQAMFGEEVPPFEASYTSCKDLARLVKEFLGRSVSHSRSAQLSFQSIKKGLPSSCSCMTNGMIDKLVSSLSSSPRQLPDGYLDFVRKEVSGLFKKGWDSAYESFCLTTSPPLSSVCVPESSCKSSGSRSTGGCLGWNPSDQASFLDVVLRGEGSFGEPVGKLLVVQSAGKPRALSKFNAECLHARPLHKTIYGHLKKFKWLLVGPPTREKLQDAGFKEGGGSLVSGDYAAATDGLSIEVAEVILESLLENALFVPEVIKEGALSLLRPTFYHGDLFSFDNSFEPSVGQMMGSYLSFPLLCLQNYLAFRWSLRGTKRVRVPVLINGDDILFQKDNHFSKWESSISSVGFTVERTKTDVSDTFGTINSTLLQWVDGSLEPCWSARFGMFRAAEHPGSLGRSFSEFLRGCHEPELRFRCGREFFKWHLSELRSCGVSLPSLGFRGLLARRLAKVFGLLELPSAEFPAAFQRHDVTYDSDFITDRDIDSLSPQELFESSLELGSMKWSRGWRPVDVTRSAILHCLDLTAAKGNRFDYPVIEPWVWSSDHSFRFSLRQRLLGRRVTTPSSEFLRPFPPRGTILFSWIVFSSILEDQIFGPPPSYEEACCGAVW</sequence>
<evidence type="ECO:0000313" key="5">
    <source>
        <dbReference type="Proteomes" id="UP001162106"/>
    </source>
</evidence>
<dbReference type="Proteomes" id="UP001162106">
    <property type="component" value="Segment"/>
</dbReference>
<name>A0A8A6C6Q1_9VIRU</name>
<reference evidence="4" key="1">
    <citation type="submission" date="2020-08" db="EMBL/GenBank/DDBJ databases">
        <title>Metetranscriptome revealed virome of Pestalotiopsis spp. from Chinese barberry.</title>
        <authorList>
            <person name="Chen F."/>
            <person name="Ni H."/>
            <person name="Wang Y."/>
            <person name="Yan B."/>
        </authorList>
    </citation>
    <scope>NUCLEOTIDE SEQUENCE</scope>
    <source>
        <strain evidence="4">PBV-2</strain>
    </source>
</reference>
<dbReference type="Pfam" id="PF05919">
    <property type="entry name" value="Mitovir_RNA_pol"/>
    <property type="match status" value="1"/>
</dbReference>
<keyword evidence="5" id="KW-1185">Reference proteome</keyword>
<dbReference type="InterPro" id="IPR008686">
    <property type="entry name" value="RNA_pol_mitovir"/>
</dbReference>
<dbReference type="GO" id="GO:0003968">
    <property type="term" value="F:RNA-directed RNA polymerase activity"/>
    <property type="evidence" value="ECO:0007669"/>
    <property type="project" value="UniProtKB-KW"/>
</dbReference>
<dbReference type="EMBL" id="MW017456">
    <property type="protein sequence ID" value="QTH80196.1"/>
    <property type="molecule type" value="Genomic_RNA"/>
</dbReference>
<protein>
    <submittedName>
        <fullName evidence="4">RNA-dependent RNA polymerase</fullName>
    </submittedName>
</protein>
<dbReference type="InterPro" id="IPR043502">
    <property type="entry name" value="DNA/RNA_pol_sf"/>
</dbReference>
<dbReference type="KEGG" id="vg:80543374"/>
<dbReference type="GeneID" id="80543374"/>
<dbReference type="RefSeq" id="YP_010804537.1">
    <property type="nucleotide sequence ID" value="NC_077090.1"/>
</dbReference>
<dbReference type="SUPFAM" id="SSF56672">
    <property type="entry name" value="DNA/RNA polymerases"/>
    <property type="match status" value="1"/>
</dbReference>
<organism evidence="4 5">
    <name type="scientific">Pestalotiopsis botourmiavirus 2</name>
    <dbReference type="NCBI Taxonomy" id="2816839"/>
    <lineage>
        <taxon>Viruses</taxon>
        <taxon>Riboviria</taxon>
        <taxon>Orthornavirae</taxon>
        <taxon>Lenarviricota</taxon>
        <taxon>Miaviricetes</taxon>
        <taxon>Ourlivirales</taxon>
        <taxon>Botourmiaviridae</taxon>
        <taxon>Scleroulivirus</taxon>
        <taxon>Scleroulivirus alphapestalotiopsis</taxon>
    </lineage>
</organism>
<proteinExistence type="predicted"/>
<evidence type="ECO:0000256" key="3">
    <source>
        <dbReference type="ARBA" id="ARBA00022695"/>
    </source>
</evidence>
<evidence type="ECO:0000313" key="4">
    <source>
        <dbReference type="EMBL" id="QTH80196.1"/>
    </source>
</evidence>